<proteinExistence type="predicted"/>
<evidence type="ECO:0000313" key="3">
    <source>
        <dbReference type="Proteomes" id="UP000217889"/>
    </source>
</evidence>
<feature type="transmembrane region" description="Helical" evidence="1">
    <location>
        <begin position="86"/>
        <end position="116"/>
    </location>
</feature>
<accession>A0A291H1H4</accession>
<keyword evidence="1" id="KW-0472">Membrane</keyword>
<keyword evidence="1" id="KW-0812">Transmembrane</keyword>
<feature type="transmembrane region" description="Helical" evidence="1">
    <location>
        <begin position="136"/>
        <end position="154"/>
    </location>
</feature>
<dbReference type="AlphaFoldDB" id="A0A291H1H4"/>
<gene>
    <name evidence="2" type="ORF">CFK41_16810</name>
</gene>
<keyword evidence="3" id="KW-1185">Reference proteome</keyword>
<dbReference type="RefSeq" id="WP_096800712.1">
    <property type="nucleotide sequence ID" value="NZ_CP023564.1"/>
</dbReference>
<dbReference type="Proteomes" id="UP000217889">
    <property type="component" value="Chromosome"/>
</dbReference>
<organism evidence="2 3">
    <name type="scientific">Brachybacterium ginsengisoli</name>
    <dbReference type="NCBI Taxonomy" id="1331682"/>
    <lineage>
        <taxon>Bacteria</taxon>
        <taxon>Bacillati</taxon>
        <taxon>Actinomycetota</taxon>
        <taxon>Actinomycetes</taxon>
        <taxon>Micrococcales</taxon>
        <taxon>Dermabacteraceae</taxon>
        <taxon>Brachybacterium</taxon>
    </lineage>
</organism>
<feature type="transmembrane region" description="Helical" evidence="1">
    <location>
        <begin position="166"/>
        <end position="186"/>
    </location>
</feature>
<evidence type="ECO:0000313" key="2">
    <source>
        <dbReference type="EMBL" id="ATG56252.1"/>
    </source>
</evidence>
<feature type="transmembrane region" description="Helical" evidence="1">
    <location>
        <begin position="48"/>
        <end position="66"/>
    </location>
</feature>
<dbReference type="EMBL" id="CP023564">
    <property type="protein sequence ID" value="ATG56252.1"/>
    <property type="molecule type" value="Genomic_DNA"/>
</dbReference>
<name>A0A291H1H4_9MICO</name>
<evidence type="ECO:0008006" key="4">
    <source>
        <dbReference type="Google" id="ProtNLM"/>
    </source>
</evidence>
<evidence type="ECO:0000256" key="1">
    <source>
        <dbReference type="SAM" id="Phobius"/>
    </source>
</evidence>
<sequence length="199" mass="19971">MTSTATPLDHAPSQAPAPGALPRLYLIRALAALLWAGILLVAQPGQGVLLTVLLVAYPLLDAVAVAQQLRAPLRGSGTGLSEKVNIAVSAVVAVALGVASTISIPAVLVIWGLWAIGSGLPQLLTAIRRRRAGGQVPQMLSGGISVLAGASFAAQGVSGGEMLSGIGGYAVLGAVFFLVSALRLALLARRSGGSIRTGL</sequence>
<feature type="transmembrane region" description="Helical" evidence="1">
    <location>
        <begin position="20"/>
        <end position="41"/>
    </location>
</feature>
<dbReference type="OrthoDB" id="960912at2"/>
<keyword evidence="1" id="KW-1133">Transmembrane helix</keyword>
<dbReference type="KEGG" id="bgg:CFK41_16810"/>
<reference evidence="2 3" key="1">
    <citation type="journal article" date="2014" name="Int. J. Syst. Evol. Microbiol.">
        <title>Brachybacterium ginsengisoli sp. nov., isolated from soil of a ginseng field.</title>
        <authorList>
            <person name="Hoang V.A."/>
            <person name="Kim Y.J."/>
            <person name="Nguyen N.L."/>
            <person name="Yang D.C."/>
        </authorList>
    </citation>
    <scope>NUCLEOTIDE SEQUENCE [LARGE SCALE GENOMIC DNA]</scope>
    <source>
        <strain evidence="2 3">DCY80</strain>
    </source>
</reference>
<protein>
    <recommendedName>
        <fullName evidence="4">DUF308 domain-containing protein</fullName>
    </recommendedName>
</protein>